<evidence type="ECO:0000256" key="9">
    <source>
        <dbReference type="RuleBase" id="RU003421"/>
    </source>
</evidence>
<dbReference type="GO" id="GO:0004177">
    <property type="term" value="F:aminopeptidase activity"/>
    <property type="evidence" value="ECO:0007669"/>
    <property type="project" value="UniProtKB-KW"/>
</dbReference>
<dbReference type="InterPro" id="IPR002410">
    <property type="entry name" value="Peptidase_S33"/>
</dbReference>
<dbReference type="InterPro" id="IPR005944">
    <property type="entry name" value="Pro_iminopeptidase"/>
</dbReference>
<keyword evidence="4 8" id="KW-0031">Aminopeptidase</keyword>
<evidence type="ECO:0000259" key="10">
    <source>
        <dbReference type="Pfam" id="PF00561"/>
    </source>
</evidence>
<comment type="catalytic activity">
    <reaction evidence="1 8 9">
        <text>Release of N-terminal proline from a peptide.</text>
        <dbReference type="EC" id="3.4.11.5"/>
    </reaction>
</comment>
<dbReference type="EC" id="3.4.11.5" evidence="8 9"/>
<dbReference type="InterPro" id="IPR000073">
    <property type="entry name" value="AB_hydrolase_1"/>
</dbReference>
<evidence type="ECO:0000256" key="2">
    <source>
        <dbReference type="ARBA" id="ARBA00004496"/>
    </source>
</evidence>
<dbReference type="PIRSF" id="PIRSF006431">
    <property type="entry name" value="Pept_S33"/>
    <property type="match status" value="1"/>
</dbReference>
<protein>
    <recommendedName>
        <fullName evidence="8 9">Proline iminopeptidase</fullName>
        <shortName evidence="8">PIP</shortName>
        <ecNumber evidence="8 9">3.4.11.5</ecNumber>
    </recommendedName>
    <alternativeName>
        <fullName evidence="8">Prolyl aminopeptidase</fullName>
    </alternativeName>
</protein>
<dbReference type="EMBL" id="JBDZYD010000012">
    <property type="protein sequence ID" value="MEQ0563329.1"/>
    <property type="molecule type" value="Genomic_DNA"/>
</dbReference>
<keyword evidence="12" id="KW-1185">Reference proteome</keyword>
<dbReference type="PANTHER" id="PTHR43722">
    <property type="entry name" value="PROLINE IMINOPEPTIDASE"/>
    <property type="match status" value="1"/>
</dbReference>
<evidence type="ECO:0000256" key="4">
    <source>
        <dbReference type="ARBA" id="ARBA00022438"/>
    </source>
</evidence>
<dbReference type="NCBIfam" id="TIGR01249">
    <property type="entry name" value="pro_imino_pep_1"/>
    <property type="match status" value="1"/>
</dbReference>
<proteinExistence type="inferred from homology"/>
<feature type="domain" description="AB hydrolase-1" evidence="10">
    <location>
        <begin position="38"/>
        <end position="297"/>
    </location>
</feature>
<evidence type="ECO:0000256" key="3">
    <source>
        <dbReference type="ARBA" id="ARBA00010088"/>
    </source>
</evidence>
<comment type="subcellular location">
    <subcellularLocation>
        <location evidence="2 8">Cytoplasm</location>
    </subcellularLocation>
</comment>
<dbReference type="Proteomes" id="UP001440984">
    <property type="component" value="Unassembled WGS sequence"/>
</dbReference>
<dbReference type="PRINTS" id="PR00111">
    <property type="entry name" value="ABHYDROLASE"/>
</dbReference>
<comment type="similarity">
    <text evidence="3 8 9">Belongs to the peptidase S33 family.</text>
</comment>
<evidence type="ECO:0000313" key="12">
    <source>
        <dbReference type="Proteomes" id="UP001440984"/>
    </source>
</evidence>
<comment type="caution">
    <text evidence="11">The sequence shown here is derived from an EMBL/GenBank/DDBJ whole genome shotgun (WGS) entry which is preliminary data.</text>
</comment>
<accession>A0ABV0LM02</accession>
<organism evidence="11 12">
    <name type="scientific">Amycolatopsis melonis</name>
    <dbReference type="NCBI Taxonomy" id="3156488"/>
    <lineage>
        <taxon>Bacteria</taxon>
        <taxon>Bacillati</taxon>
        <taxon>Actinomycetota</taxon>
        <taxon>Actinomycetes</taxon>
        <taxon>Pseudonocardiales</taxon>
        <taxon>Pseudonocardiaceae</taxon>
        <taxon>Amycolatopsis</taxon>
    </lineage>
</organism>
<evidence type="ECO:0000256" key="1">
    <source>
        <dbReference type="ARBA" id="ARBA00001585"/>
    </source>
</evidence>
<name>A0ABV0LM02_9PSEU</name>
<evidence type="ECO:0000256" key="8">
    <source>
        <dbReference type="PIRNR" id="PIRNR006431"/>
    </source>
</evidence>
<evidence type="ECO:0000256" key="6">
    <source>
        <dbReference type="ARBA" id="ARBA00022670"/>
    </source>
</evidence>
<keyword evidence="5 8" id="KW-0963">Cytoplasm</keyword>
<keyword evidence="6 8" id="KW-0645">Protease</keyword>
<keyword evidence="7 8" id="KW-0378">Hydrolase</keyword>
<dbReference type="Pfam" id="PF00561">
    <property type="entry name" value="Abhydrolase_1"/>
    <property type="match status" value="1"/>
</dbReference>
<dbReference type="PANTHER" id="PTHR43722:SF1">
    <property type="entry name" value="PROLINE IMINOPEPTIDASE"/>
    <property type="match status" value="1"/>
</dbReference>
<evidence type="ECO:0000256" key="5">
    <source>
        <dbReference type="ARBA" id="ARBA00022490"/>
    </source>
</evidence>
<evidence type="ECO:0000256" key="7">
    <source>
        <dbReference type="ARBA" id="ARBA00022801"/>
    </source>
</evidence>
<dbReference type="PRINTS" id="PR00793">
    <property type="entry name" value="PROAMNOPTASE"/>
</dbReference>
<gene>
    <name evidence="11" type="primary">pip</name>
    <name evidence="11" type="ORF">ABJI51_29985</name>
</gene>
<evidence type="ECO:0000313" key="11">
    <source>
        <dbReference type="EMBL" id="MEQ0563329.1"/>
    </source>
</evidence>
<dbReference type="InterPro" id="IPR029058">
    <property type="entry name" value="AB_hydrolase_fold"/>
</dbReference>
<dbReference type="Gene3D" id="3.40.50.1820">
    <property type="entry name" value="alpha/beta hydrolase"/>
    <property type="match status" value="1"/>
</dbReference>
<dbReference type="RefSeq" id="WP_348954401.1">
    <property type="nucleotide sequence ID" value="NZ_JBDZYD010000012.1"/>
</dbReference>
<dbReference type="SUPFAM" id="SSF53474">
    <property type="entry name" value="alpha/beta-Hydrolases"/>
    <property type="match status" value="1"/>
</dbReference>
<sequence length="319" mass="34903">MTGLYPEIEPYEHGMLDVGDGHRIYWETCGNPAGKPALVVHGGPGSGCSPGVRRFFDPARYRIVLADQRGCGRSTPHAGAPVADLSANTTDHLVADFERLRTHLGIEKWLLFGGSWGSVLSLTYALRHTGRVSEIVLTGLATDRYVEIEMLIRGLGAYFPEGFARFREGVPESERDGDLSAAYHRLLMDPDPAVHHKAAENWCAWEDAMLPGVPPHDDFADPAYRLCFARLVTHYFSNRAFLPDGEILDNVNKLAGIPAVLAQGVLDTSNLVGTPWLLHHAWPGSELVMVDDVGHTVSAASMRDVLIEATDRFAGRVTP</sequence>
<reference evidence="11 12" key="1">
    <citation type="submission" date="2024-05" db="EMBL/GenBank/DDBJ databases">
        <authorList>
            <person name="Zhao H."/>
            <person name="Xu Y."/>
            <person name="Lin S."/>
            <person name="Spain J.C."/>
            <person name="Zhou N.-Y."/>
        </authorList>
    </citation>
    <scope>NUCLEOTIDE SEQUENCE [LARGE SCALE GENOMIC DNA]</scope>
    <source>
        <strain evidence="11 12">NEAU-NG30</strain>
    </source>
</reference>